<evidence type="ECO:0000313" key="3">
    <source>
        <dbReference type="Proteomes" id="UP000002724"/>
    </source>
</evidence>
<dbReference type="InterPro" id="IPR027417">
    <property type="entry name" value="P-loop_NTPase"/>
</dbReference>
<name>B4SAC4_PELPB</name>
<protein>
    <recommendedName>
        <fullName evidence="1">AAA-ATPase-like domain-containing protein</fullName>
    </recommendedName>
</protein>
<dbReference type="Pfam" id="PF08011">
    <property type="entry name" value="PDDEXK_9"/>
    <property type="match status" value="1"/>
</dbReference>
<dbReference type="Gene3D" id="3.40.50.300">
    <property type="entry name" value="P-loop containing nucleotide triphosphate hydrolases"/>
    <property type="match status" value="1"/>
</dbReference>
<reference evidence="2 3" key="1">
    <citation type="submission" date="2008-06" db="EMBL/GenBank/DDBJ databases">
        <title>Complete sequence of Pelodictyon phaeoclathratiforme BU-1.</title>
        <authorList>
            <consortium name="US DOE Joint Genome Institute"/>
            <person name="Lucas S."/>
            <person name="Copeland A."/>
            <person name="Lapidus A."/>
            <person name="Glavina del Rio T."/>
            <person name="Dalin E."/>
            <person name="Tice H."/>
            <person name="Bruce D."/>
            <person name="Goodwin L."/>
            <person name="Pitluck S."/>
            <person name="Schmutz J."/>
            <person name="Larimer F."/>
            <person name="Land M."/>
            <person name="Hauser L."/>
            <person name="Kyrpides N."/>
            <person name="Mikhailova N."/>
            <person name="Liu Z."/>
            <person name="Li T."/>
            <person name="Zhao F."/>
            <person name="Overmann J."/>
            <person name="Bryant D.A."/>
            <person name="Richardson P."/>
        </authorList>
    </citation>
    <scope>NUCLEOTIDE SEQUENCE [LARGE SCALE GENOMIC DNA]</scope>
    <source>
        <strain evidence="3">DSM 5477 / BU-1</strain>
    </source>
</reference>
<dbReference type="Proteomes" id="UP000002724">
    <property type="component" value="Chromosome"/>
</dbReference>
<gene>
    <name evidence="2" type="ordered locus">Ppha_1564</name>
</gene>
<dbReference type="RefSeq" id="WP_012508298.1">
    <property type="nucleotide sequence ID" value="NC_011060.1"/>
</dbReference>
<evidence type="ECO:0000313" key="2">
    <source>
        <dbReference type="EMBL" id="ACF43810.1"/>
    </source>
</evidence>
<dbReference type="KEGG" id="pph:Ppha_1564"/>
<dbReference type="OrthoDB" id="9776605at2"/>
<dbReference type="AlphaFoldDB" id="B4SAC4"/>
<accession>B4SAC4</accession>
<dbReference type="STRING" id="324925.Ppha_1564"/>
<feature type="domain" description="AAA-ATPase-like" evidence="1">
    <location>
        <begin position="5"/>
        <end position="201"/>
    </location>
</feature>
<dbReference type="HOGENOM" id="CLU_021114_0_0_10"/>
<dbReference type="Pfam" id="PF09820">
    <property type="entry name" value="AAA-ATPase_like"/>
    <property type="match status" value="1"/>
</dbReference>
<dbReference type="InterPro" id="IPR018631">
    <property type="entry name" value="AAA-ATPase-like_dom"/>
</dbReference>
<dbReference type="InterPro" id="IPR012547">
    <property type="entry name" value="PDDEXK_9"/>
</dbReference>
<evidence type="ECO:0000259" key="1">
    <source>
        <dbReference type="Pfam" id="PF09820"/>
    </source>
</evidence>
<sequence length="505" mass="58953">MQKLPVGIQTFSKIIEGDYLYIDKTEIARSLIEQYQYVFLSRPRRFGKSLFLDTLKNIFEGKRELFRGLLIEEQWNWEVTRPVIKISFSGGVHCRESLEKNLFYILKDNQERLNIVCEEKEDPNQCFAELIKKAFQKHNQKVVILVDEYDKPILDNIEQLPEALAIRDGMRDFYTKIKENDEYLRFAFLTGVSKFSKVSLFSGLNNLEDISLNADYGAICGYTQLDVETRFAPYLEGVDMEEVKQWYNGYNFLGDRVYNPYDILLFIKNQKMFKNYWFETGTPRFLIELIKKNSYFIPKLNGIRVNESLANSFNIESLNLETIMFQTGYLTIKCVIQSGMGVGYELGFPNKEVQISFNDYILQSMTSVSEKEPIRYELLDVINAGDVANLEPLIHRLFASIAYNNFTNNAIESYEGFYASVLYAYFASLGLDIIAEDVSNKGRIDLTLKAEGRTFLFEFKVTDREPLEQIKKMNYYEKYAGERYLIGIVFDPKARNVSKFEWEKI</sequence>
<dbReference type="PANTHER" id="PTHR34825:SF1">
    <property type="entry name" value="AAA-ATPASE-LIKE DOMAIN-CONTAINING PROTEIN"/>
    <property type="match status" value="1"/>
</dbReference>
<proteinExistence type="predicted"/>
<dbReference type="EMBL" id="CP001110">
    <property type="protein sequence ID" value="ACF43810.1"/>
    <property type="molecule type" value="Genomic_DNA"/>
</dbReference>
<dbReference type="eggNOG" id="COG1672">
    <property type="taxonomic scope" value="Bacteria"/>
</dbReference>
<keyword evidence="3" id="KW-1185">Reference proteome</keyword>
<dbReference type="PANTHER" id="PTHR34825">
    <property type="entry name" value="CONSERVED PROTEIN, WITH A WEAK D-GALACTARATE DEHYDRATASE/ALTRONATE HYDROLASE DOMAIN"/>
    <property type="match status" value="1"/>
</dbReference>
<organism evidence="2 3">
    <name type="scientific">Pelodictyon phaeoclathratiforme (strain DSM 5477 / BU-1)</name>
    <dbReference type="NCBI Taxonomy" id="324925"/>
    <lineage>
        <taxon>Bacteria</taxon>
        <taxon>Pseudomonadati</taxon>
        <taxon>Chlorobiota</taxon>
        <taxon>Chlorobiia</taxon>
        <taxon>Chlorobiales</taxon>
        <taxon>Chlorobiaceae</taxon>
        <taxon>Chlorobium/Pelodictyon group</taxon>
        <taxon>Pelodictyon</taxon>
    </lineage>
</organism>